<evidence type="ECO:0000256" key="1">
    <source>
        <dbReference type="SAM" id="MobiDB-lite"/>
    </source>
</evidence>
<feature type="compositionally biased region" description="Polar residues" evidence="1">
    <location>
        <begin position="26"/>
        <end position="48"/>
    </location>
</feature>
<keyword evidence="4" id="KW-1185">Reference proteome</keyword>
<reference evidence="5" key="2">
    <citation type="submission" date="2018-11" db="EMBL/GenBank/DDBJ databases">
        <title>Shewanella sp. R106.</title>
        <authorList>
            <person name="Hwang Y.J."/>
            <person name="Hwang C.Y."/>
        </authorList>
    </citation>
    <scope>NUCLEOTIDE SEQUENCE [LARGE SCALE GENOMIC DNA]</scope>
    <source>
        <strain evidence="5">R106</strain>
    </source>
</reference>
<evidence type="ECO:0000313" key="3">
    <source>
        <dbReference type="EMBL" id="RPA32952.1"/>
    </source>
</evidence>
<reference evidence="2 4" key="1">
    <citation type="submission" date="2018-11" db="EMBL/GenBank/DDBJ databases">
        <title>Shewanella sp. M2.</title>
        <authorList>
            <person name="Hwang Y.J."/>
            <person name="Hwang C.Y."/>
        </authorList>
    </citation>
    <scope>NUCLEOTIDE SEQUENCE [LARGE SCALE GENOMIC DNA]</scope>
    <source>
        <strain evidence="2 4">M2</strain>
    </source>
</reference>
<dbReference type="Proteomes" id="UP000278855">
    <property type="component" value="Unassembled WGS sequence"/>
</dbReference>
<feature type="region of interest" description="Disordered" evidence="1">
    <location>
        <begin position="23"/>
        <end position="57"/>
    </location>
</feature>
<proteinExistence type="predicted"/>
<protein>
    <submittedName>
        <fullName evidence="3">Uncharacterized protein</fullName>
    </submittedName>
</protein>
<name>A0A3N4E852_9GAMM</name>
<dbReference type="KEGG" id="spsr:EGC80_10130"/>
<reference evidence="3" key="3">
    <citation type="submission" date="2018-11" db="EMBL/GenBank/DDBJ databases">
        <authorList>
            <person name="Hwang Y.J."/>
            <person name="Hwang C.Y."/>
        </authorList>
    </citation>
    <scope>NUCLEOTIDE SEQUENCE</scope>
    <source>
        <strain evidence="3">R106</strain>
    </source>
</reference>
<dbReference type="EMBL" id="CP034073">
    <property type="protein sequence ID" value="AZG35245.1"/>
    <property type="molecule type" value="Genomic_DNA"/>
</dbReference>
<evidence type="ECO:0000313" key="5">
    <source>
        <dbReference type="Proteomes" id="UP000278855"/>
    </source>
</evidence>
<organism evidence="3 5">
    <name type="scientific">Shewanella psychromarinicola</name>
    <dbReference type="NCBI Taxonomy" id="2487742"/>
    <lineage>
        <taxon>Bacteria</taxon>
        <taxon>Pseudomonadati</taxon>
        <taxon>Pseudomonadota</taxon>
        <taxon>Gammaproteobacteria</taxon>
        <taxon>Alteromonadales</taxon>
        <taxon>Shewanellaceae</taxon>
        <taxon>Shewanella</taxon>
    </lineage>
</organism>
<evidence type="ECO:0000313" key="4">
    <source>
        <dbReference type="Proteomes" id="UP000273778"/>
    </source>
</evidence>
<dbReference type="AlphaFoldDB" id="A0A3N4E852"/>
<sequence>MMTSASGFKTLVRSSPYVISPLPAAQQASFQPPTQSHPSAQMANQESSPALGEPDPSWTKVIATQWLQRYGVMR</sequence>
<dbReference type="EMBL" id="RKKB01000002">
    <property type="protein sequence ID" value="RPA32952.1"/>
    <property type="molecule type" value="Genomic_DNA"/>
</dbReference>
<evidence type="ECO:0000313" key="2">
    <source>
        <dbReference type="EMBL" id="AZG35245.1"/>
    </source>
</evidence>
<accession>A0A3N4E852</accession>
<gene>
    <name evidence="3" type="ORF">EGC77_06195</name>
    <name evidence="2" type="ORF">EGC80_10130</name>
</gene>
<dbReference type="RefSeq" id="WP_124012253.1">
    <property type="nucleotide sequence ID" value="NZ_CP034073.1"/>
</dbReference>
<dbReference type="OrthoDB" id="3239593at2"/>
<dbReference type="Proteomes" id="UP000273778">
    <property type="component" value="Chromosome"/>
</dbReference>